<dbReference type="PANTHER" id="PTHR13304:SF0">
    <property type="entry name" value="GLYCOSYLPHOSPHATIDYLINOSITOL ANCHOR ATTACHMENT 1 PROTEIN"/>
    <property type="match status" value="1"/>
</dbReference>
<dbReference type="GO" id="GO:0016255">
    <property type="term" value="P:attachment of GPI anchor to protein"/>
    <property type="evidence" value="ECO:0007669"/>
    <property type="project" value="EnsemblFungi"/>
</dbReference>
<dbReference type="OrthoDB" id="445301at2759"/>
<feature type="transmembrane region" description="Helical" evidence="1">
    <location>
        <begin position="399"/>
        <end position="426"/>
    </location>
</feature>
<organism evidence="2 3">
    <name type="scientific">Pichia membranifaciens NRRL Y-2026</name>
    <dbReference type="NCBI Taxonomy" id="763406"/>
    <lineage>
        <taxon>Eukaryota</taxon>
        <taxon>Fungi</taxon>
        <taxon>Dikarya</taxon>
        <taxon>Ascomycota</taxon>
        <taxon>Saccharomycotina</taxon>
        <taxon>Pichiomycetes</taxon>
        <taxon>Pichiales</taxon>
        <taxon>Pichiaceae</taxon>
        <taxon>Pichia</taxon>
    </lineage>
</organism>
<keyword evidence="1" id="KW-1133">Transmembrane helix</keyword>
<dbReference type="GeneID" id="30180255"/>
<feature type="transmembrane region" description="Helical" evidence="1">
    <location>
        <begin position="529"/>
        <end position="546"/>
    </location>
</feature>
<feature type="transmembrane region" description="Helical" evidence="1">
    <location>
        <begin position="369"/>
        <end position="387"/>
    </location>
</feature>
<dbReference type="AlphaFoldDB" id="A0A1E3NQY0"/>
<keyword evidence="1" id="KW-0472">Membrane</keyword>
<name>A0A1E3NQY0_9ASCO</name>
<dbReference type="InterPro" id="IPR007246">
    <property type="entry name" value="Gaa1"/>
</dbReference>
<evidence type="ECO:0000313" key="3">
    <source>
        <dbReference type="Proteomes" id="UP000094455"/>
    </source>
</evidence>
<dbReference type="EMBL" id="KV454001">
    <property type="protein sequence ID" value="ODQ48510.1"/>
    <property type="molecule type" value="Genomic_DNA"/>
</dbReference>
<proteinExistence type="predicted"/>
<feature type="transmembrane region" description="Helical" evidence="1">
    <location>
        <begin position="477"/>
        <end position="495"/>
    </location>
</feature>
<reference evidence="2 3" key="1">
    <citation type="journal article" date="2016" name="Proc. Natl. Acad. Sci. U.S.A.">
        <title>Comparative genomics of biotechnologically important yeasts.</title>
        <authorList>
            <person name="Riley R."/>
            <person name="Haridas S."/>
            <person name="Wolfe K.H."/>
            <person name="Lopes M.R."/>
            <person name="Hittinger C.T."/>
            <person name="Goeker M."/>
            <person name="Salamov A.A."/>
            <person name="Wisecaver J.H."/>
            <person name="Long T.M."/>
            <person name="Calvey C.H."/>
            <person name="Aerts A.L."/>
            <person name="Barry K.W."/>
            <person name="Choi C."/>
            <person name="Clum A."/>
            <person name="Coughlan A.Y."/>
            <person name="Deshpande S."/>
            <person name="Douglass A.P."/>
            <person name="Hanson S.J."/>
            <person name="Klenk H.-P."/>
            <person name="LaButti K.M."/>
            <person name="Lapidus A."/>
            <person name="Lindquist E.A."/>
            <person name="Lipzen A.M."/>
            <person name="Meier-Kolthoff J.P."/>
            <person name="Ohm R.A."/>
            <person name="Otillar R.P."/>
            <person name="Pangilinan J.L."/>
            <person name="Peng Y."/>
            <person name="Rokas A."/>
            <person name="Rosa C.A."/>
            <person name="Scheuner C."/>
            <person name="Sibirny A.A."/>
            <person name="Slot J.C."/>
            <person name="Stielow J.B."/>
            <person name="Sun H."/>
            <person name="Kurtzman C.P."/>
            <person name="Blackwell M."/>
            <person name="Grigoriev I.V."/>
            <person name="Jeffries T.W."/>
        </authorList>
    </citation>
    <scope>NUCLEOTIDE SEQUENCE [LARGE SCALE GENOMIC DNA]</scope>
    <source>
        <strain evidence="2 3">NRRL Y-2026</strain>
    </source>
</reference>
<dbReference type="STRING" id="763406.A0A1E3NQY0"/>
<evidence type="ECO:0000256" key="1">
    <source>
        <dbReference type="SAM" id="Phobius"/>
    </source>
</evidence>
<dbReference type="PIRSF" id="PIRSF036762">
    <property type="entry name" value="GAA1"/>
    <property type="match status" value="1"/>
</dbReference>
<dbReference type="RefSeq" id="XP_019019623.1">
    <property type="nucleotide sequence ID" value="XM_019163568.1"/>
</dbReference>
<feature type="transmembrane region" description="Helical" evidence="1">
    <location>
        <begin position="501"/>
        <end position="517"/>
    </location>
</feature>
<feature type="transmembrane region" description="Helical" evidence="1">
    <location>
        <begin position="23"/>
        <end position="42"/>
    </location>
</feature>
<dbReference type="Pfam" id="PF04114">
    <property type="entry name" value="Gaa1"/>
    <property type="match status" value="1"/>
</dbReference>
<accession>A0A1E3NQY0</accession>
<feature type="transmembrane region" description="Helical" evidence="1">
    <location>
        <begin position="608"/>
        <end position="633"/>
    </location>
</feature>
<keyword evidence="1" id="KW-0812">Transmembrane</keyword>
<keyword evidence="3" id="KW-1185">Reference proteome</keyword>
<sequence length="646" mass="72770">MALLEVLQRKLVKTGALNRLVRLLPRISFALTICSIIFMLTLPMEGQNRHTYISENALMPSQAHPFFRESEWNFVRGYRNEIISMMHMPLAAKNQVFDDLLTEMGYKTEILNYTDPETGIEKPTLYAIYHVPKGDDTEAMVLTAPWYNPEGKFNVNALALSLGLAKYFRRLSIWAKNIIIIFPDNGDDVLRNWVDAYHTSLDNTGGSIEAAIVLDCPSSKDYLGHLEIEYTGVNGQLPNLDLVNTAIMVAENEGVKVSVNGCPFGQLWTDDYYSRLCSLINGIFEIAGAGISESLNAQCFSGWNIQAITIRAIDGDRNDITNLGRIIESTFRSVNNLLEKFHQSFFFYLLLGPKIFVSVGMYLPAGGLAAAAFVVASVNAWVGGNDASADVISKIQNTLLIKTIPLVAACLTAIASIAICVFVSLYTSDIFDQSMEFDPFDLTYKWFVLPLFISSLAPVVSYFLLRVKISSDYTRALSLIVLFFMGYALVGLMVLNFPLSFIIAICASPLCFVRYASKPSLKRRFLNSFFLLISCPALWLIVFGLINKTDFDLDRLRNLFQYFEFPLLQKEIQNVLDYLEETDSQILLSGPVDLFVGLLKGYNRVQCWTWIFVCFSWLPVWLSMNLVGSVYVYDKISDKEVEKKNQ</sequence>
<gene>
    <name evidence="2" type="ORF">PICMEDRAFT_70140</name>
</gene>
<dbReference type="Proteomes" id="UP000094455">
    <property type="component" value="Unassembled WGS sequence"/>
</dbReference>
<dbReference type="GO" id="GO:0042765">
    <property type="term" value="C:GPI-anchor transamidase complex"/>
    <property type="evidence" value="ECO:0007669"/>
    <property type="project" value="EnsemblFungi"/>
</dbReference>
<dbReference type="PANTHER" id="PTHR13304">
    <property type="entry name" value="GLYCOSYLPHOSPHATIDYLINOSITOL ANCHOR ATTACHMENT 1 PROTEIN"/>
    <property type="match status" value="1"/>
</dbReference>
<evidence type="ECO:0000313" key="2">
    <source>
        <dbReference type="EMBL" id="ODQ48510.1"/>
    </source>
</evidence>
<feature type="transmembrane region" description="Helical" evidence="1">
    <location>
        <begin position="446"/>
        <end position="465"/>
    </location>
</feature>
<protein>
    <submittedName>
        <fullName evidence="2">Uncharacterized protein</fullName>
    </submittedName>
</protein>